<dbReference type="GO" id="GO:0016811">
    <property type="term" value="F:hydrolase activity, acting on carbon-nitrogen (but not peptide) bonds, in linear amides"/>
    <property type="evidence" value="ECO:0007669"/>
    <property type="project" value="InterPro"/>
</dbReference>
<comment type="caution">
    <text evidence="1">The sequence shown here is derived from an EMBL/GenBank/DDBJ whole genome shotgun (WGS) entry which is preliminary data.</text>
</comment>
<reference evidence="1 2" key="1">
    <citation type="submission" date="2018-05" db="EMBL/GenBank/DDBJ databases">
        <title>Acuticoccus sediminis sp. nov., isolated from deep-sea sediment of Indian Ocean.</title>
        <authorList>
            <person name="Liu X."/>
            <person name="Lai Q."/>
            <person name="Du Y."/>
            <person name="Sun F."/>
            <person name="Zhang X."/>
            <person name="Wang S."/>
            <person name="Shao Z."/>
        </authorList>
    </citation>
    <scope>NUCLEOTIDE SEQUENCE [LARGE SCALE GENOMIC DNA]</scope>
    <source>
        <strain evidence="1 2">PTG4-2</strain>
    </source>
</reference>
<evidence type="ECO:0000313" key="1">
    <source>
        <dbReference type="EMBL" id="RAI02493.1"/>
    </source>
</evidence>
<dbReference type="OrthoDB" id="9785236at2"/>
<keyword evidence="2" id="KW-1185">Reference proteome</keyword>
<name>A0A8B2NXG2_9HYPH</name>
<proteinExistence type="predicted"/>
<dbReference type="Pfam" id="PF03069">
    <property type="entry name" value="FmdA_AmdA"/>
    <property type="match status" value="2"/>
</dbReference>
<protein>
    <submittedName>
        <fullName evidence="1">Amidase</fullName>
    </submittedName>
</protein>
<sequence>MSRQHRLDALPENIHWGIHDAALPPVLHVASGDTVTLTSWAAADPDDLPPDRTLVRREHLHAMERCAKLGASHMLTGPVFVKGAEPGDVLQVDILDVDPVDRWGYVGTLPLRGTLPGEFDSATIIHPEIDIERRTARLPWGREIPLDPFFGVIAVAPPPHWGRLSSVQPRKFGGNMDNKELRAGSTLYLPVFVDGALFSAGDGHGVQGDGEVCLTALETGLSGSFRLTVRKDLGYTYPFAENATHLISIGLDEDLDEAARIAVREMIDHICRRTGLTREQAYMLCSLQGDLRVTQTVDGEKGCHMMLPKAAL</sequence>
<evidence type="ECO:0000313" key="2">
    <source>
        <dbReference type="Proteomes" id="UP000249590"/>
    </source>
</evidence>
<organism evidence="1 2">
    <name type="scientific">Acuticoccus sediminis</name>
    <dbReference type="NCBI Taxonomy" id="2184697"/>
    <lineage>
        <taxon>Bacteria</taxon>
        <taxon>Pseudomonadati</taxon>
        <taxon>Pseudomonadota</taxon>
        <taxon>Alphaproteobacteria</taxon>
        <taxon>Hyphomicrobiales</taxon>
        <taxon>Amorphaceae</taxon>
        <taxon>Acuticoccus</taxon>
    </lineage>
</organism>
<dbReference type="AlphaFoldDB" id="A0A8B2NXG2"/>
<dbReference type="Gene3D" id="3.10.28.20">
    <property type="entry name" value="Acetamidase/Formamidase-like domains"/>
    <property type="match status" value="1"/>
</dbReference>
<dbReference type="Proteomes" id="UP000249590">
    <property type="component" value="Unassembled WGS sequence"/>
</dbReference>
<dbReference type="RefSeq" id="WP_111346139.1">
    <property type="nucleotide sequence ID" value="NZ_JAIWKD010000002.1"/>
</dbReference>
<dbReference type="Gene3D" id="2.60.120.580">
    <property type="entry name" value="Acetamidase/Formamidase-like domains"/>
    <property type="match status" value="2"/>
</dbReference>
<accession>A0A8B2NXG2</accession>
<dbReference type="PANTHER" id="PTHR31891">
    <property type="entry name" value="FORMAMIDASE C869.04-RELATED"/>
    <property type="match status" value="1"/>
</dbReference>
<gene>
    <name evidence="1" type="ORF">DLJ53_14220</name>
</gene>
<dbReference type="InterPro" id="IPR004304">
    <property type="entry name" value="FmdA_AmdA"/>
</dbReference>
<dbReference type="PANTHER" id="PTHR31891:SF1">
    <property type="entry name" value="FORMAMIDASE C869.04-RELATED"/>
    <property type="match status" value="1"/>
</dbReference>
<dbReference type="EMBL" id="QHHQ01000002">
    <property type="protein sequence ID" value="RAI02493.1"/>
    <property type="molecule type" value="Genomic_DNA"/>
</dbReference>
<dbReference type="SUPFAM" id="SSF141130">
    <property type="entry name" value="Acetamidase/Formamidase-like"/>
    <property type="match status" value="1"/>
</dbReference>